<evidence type="ECO:0000313" key="3">
    <source>
        <dbReference type="Proteomes" id="UP000006174"/>
    </source>
</evidence>
<feature type="region of interest" description="Disordered" evidence="1">
    <location>
        <begin position="1"/>
        <end position="51"/>
    </location>
</feature>
<dbReference type="eggNOG" id="ENOG502RE5U">
    <property type="taxonomic scope" value="Eukaryota"/>
</dbReference>
<accession>I2FLX2</accession>
<proteinExistence type="predicted"/>
<feature type="region of interest" description="Disordered" evidence="1">
    <location>
        <begin position="167"/>
        <end position="190"/>
    </location>
</feature>
<dbReference type="Proteomes" id="UP000006174">
    <property type="component" value="Unassembled WGS sequence"/>
</dbReference>
<feature type="region of interest" description="Disordered" evidence="1">
    <location>
        <begin position="386"/>
        <end position="405"/>
    </location>
</feature>
<gene>
    <name evidence="2" type="ORF">UHOR_12158</name>
</gene>
<reference evidence="2 3" key="1">
    <citation type="journal article" date="2012" name="Plant Cell">
        <title>Genome comparison of barley and maize smut fungi reveals targeted loss of RNA silencing components and species-specific presence of transposable elements.</title>
        <authorList>
            <person name="Laurie J.D."/>
            <person name="Ali S."/>
            <person name="Linning R."/>
            <person name="Mannhaupt G."/>
            <person name="Wong P."/>
            <person name="Gueldener U."/>
            <person name="Muensterkoetter M."/>
            <person name="Moore R."/>
            <person name="Kahmann R."/>
            <person name="Bakkeren G."/>
            <person name="Schirawski J."/>
        </authorList>
    </citation>
    <scope>NUCLEOTIDE SEQUENCE [LARGE SCALE GENOMIC DNA]</scope>
    <source>
        <strain evidence="3">Uh4875-4</strain>
    </source>
</reference>
<protein>
    <submittedName>
        <fullName evidence="2">Uncharacterized protein</fullName>
    </submittedName>
</protein>
<dbReference type="HOGENOM" id="CLU_052083_0_0_1"/>
<name>I2FLX2_USTHO</name>
<keyword evidence="3" id="KW-1185">Reference proteome</keyword>
<dbReference type="OrthoDB" id="2547101at2759"/>
<feature type="compositionally biased region" description="Pro residues" evidence="1">
    <location>
        <begin position="169"/>
        <end position="185"/>
    </location>
</feature>
<organism evidence="2 3">
    <name type="scientific">Ustilago hordei</name>
    <name type="common">Barley covered smut fungus</name>
    <dbReference type="NCBI Taxonomy" id="120017"/>
    <lineage>
        <taxon>Eukaryota</taxon>
        <taxon>Fungi</taxon>
        <taxon>Dikarya</taxon>
        <taxon>Basidiomycota</taxon>
        <taxon>Ustilaginomycotina</taxon>
        <taxon>Ustilaginomycetes</taxon>
        <taxon>Ustilaginales</taxon>
        <taxon>Ustilaginaceae</taxon>
        <taxon>Ustilago</taxon>
    </lineage>
</organism>
<feature type="compositionally biased region" description="Basic and acidic residues" evidence="1">
    <location>
        <begin position="108"/>
        <end position="123"/>
    </location>
</feature>
<dbReference type="AlphaFoldDB" id="I2FLX2"/>
<sequence length="434" mass="47905">MTNPPYHTRSRASASTPPPPPRRRQIVVRLRPRDNSAPAAEPPASPVPARLVDPLDSLAVPASPLEPLFLGVGDDTVVSGQSGSPPPALAVPARAGEDYSPASPPRPDLYEVDAHRPPRELTTPERQALWEAELTRTPTPPPTANEVVDSILDAPRQGTPVYRLEVQPLTPPPRWRNRHSPPPPPPDHHLPTNGEIAGWAERFVVADLVARIADRHYPLAWDVPHGSIPERRLHRLAMSRLTESCMPWPSWQCRRCFNLGIPCFASAFTNPFGERNRIPRACTHCYLAGLGHCERVIPAHPGMEYPGDGTPNLQPRGSHQAERAHLTVAGGDGPGLIRSEERTFDPVMSGGWVTAMRVVFHLRRPELVSSILRALQLFVERQDQLYSERQPHESVTESGGPPDPIDLWVEPTVNERWTRAALAAPRVPSGYVDI</sequence>
<comment type="caution">
    <text evidence="2">The sequence shown here is derived from an EMBL/GenBank/DDBJ whole genome shotgun (WGS) entry which is preliminary data.</text>
</comment>
<dbReference type="EMBL" id="CAGI01000015">
    <property type="protein sequence ID" value="CCF47915.1"/>
    <property type="molecule type" value="Genomic_DNA"/>
</dbReference>
<feature type="region of interest" description="Disordered" evidence="1">
    <location>
        <begin position="66"/>
        <end position="125"/>
    </location>
</feature>
<evidence type="ECO:0000313" key="2">
    <source>
        <dbReference type="EMBL" id="CCF47915.1"/>
    </source>
</evidence>
<evidence type="ECO:0000256" key="1">
    <source>
        <dbReference type="SAM" id="MobiDB-lite"/>
    </source>
</evidence>